<organism evidence="2 3">
    <name type="scientific">Alteraurantiacibacter buctensis</name>
    <dbReference type="NCBI Taxonomy" id="1503981"/>
    <lineage>
        <taxon>Bacteria</taxon>
        <taxon>Pseudomonadati</taxon>
        <taxon>Pseudomonadota</taxon>
        <taxon>Alphaproteobacteria</taxon>
        <taxon>Sphingomonadales</taxon>
        <taxon>Erythrobacteraceae</taxon>
        <taxon>Alteraurantiacibacter</taxon>
    </lineage>
</organism>
<name>A0A844Z1S5_9SPHN</name>
<protein>
    <submittedName>
        <fullName evidence="2">Hemerythrin domain-containing protein</fullName>
    </submittedName>
</protein>
<dbReference type="PANTHER" id="PTHR35585">
    <property type="entry name" value="HHE DOMAIN PROTEIN (AFU_ORTHOLOGUE AFUA_4G00730)"/>
    <property type="match status" value="1"/>
</dbReference>
<dbReference type="InterPro" id="IPR012312">
    <property type="entry name" value="Hemerythrin-like"/>
</dbReference>
<reference evidence="2 3" key="1">
    <citation type="submission" date="2019-12" db="EMBL/GenBank/DDBJ databases">
        <title>Genomic-based taxomic classification of the family Erythrobacteraceae.</title>
        <authorList>
            <person name="Xu L."/>
        </authorList>
    </citation>
    <scope>NUCLEOTIDE SEQUENCE [LARGE SCALE GENOMIC DNA]</scope>
    <source>
        <strain evidence="2 3">M0322</strain>
    </source>
</reference>
<proteinExistence type="predicted"/>
<evidence type="ECO:0000313" key="3">
    <source>
        <dbReference type="Proteomes" id="UP000466966"/>
    </source>
</evidence>
<dbReference type="Gene3D" id="1.20.120.520">
    <property type="entry name" value="nmb1532 protein domain like"/>
    <property type="match status" value="1"/>
</dbReference>
<dbReference type="OrthoDB" id="5523420at2"/>
<accession>A0A844Z1S5</accession>
<evidence type="ECO:0000313" key="2">
    <source>
        <dbReference type="EMBL" id="MXO72407.1"/>
    </source>
</evidence>
<keyword evidence="3" id="KW-1185">Reference proteome</keyword>
<feature type="domain" description="Hemerythrin-like" evidence="1">
    <location>
        <begin position="7"/>
        <end position="120"/>
    </location>
</feature>
<dbReference type="PANTHER" id="PTHR35585:SF1">
    <property type="entry name" value="HHE DOMAIN PROTEIN (AFU_ORTHOLOGUE AFUA_4G00730)"/>
    <property type="match status" value="1"/>
</dbReference>
<evidence type="ECO:0000259" key="1">
    <source>
        <dbReference type="Pfam" id="PF01814"/>
    </source>
</evidence>
<gene>
    <name evidence="2" type="ORF">GRI99_12285</name>
</gene>
<comment type="caution">
    <text evidence="2">The sequence shown here is derived from an EMBL/GenBank/DDBJ whole genome shotgun (WGS) entry which is preliminary data.</text>
</comment>
<dbReference type="EMBL" id="WTYV01000005">
    <property type="protein sequence ID" value="MXO72407.1"/>
    <property type="molecule type" value="Genomic_DNA"/>
</dbReference>
<dbReference type="Proteomes" id="UP000466966">
    <property type="component" value="Unassembled WGS sequence"/>
</dbReference>
<sequence>MAKAIFARLIEDHDKHRALLAQIEKTQGASDERSELFEELTIELKAHASAEEQALYSTMMRKPPTTDETRHSVAEHHEIEEMLNDLAATDMASGAWLTKFRELAHRYTHHIDEEEEEHFPDFASHLTREDEAHMESVFERRKQAEKALAEVTPEKMEDAKE</sequence>
<dbReference type="Pfam" id="PF01814">
    <property type="entry name" value="Hemerythrin"/>
    <property type="match status" value="1"/>
</dbReference>
<dbReference type="RefSeq" id="WP_160772348.1">
    <property type="nucleotide sequence ID" value="NZ_WTYV01000005.1"/>
</dbReference>
<dbReference type="AlphaFoldDB" id="A0A844Z1S5"/>